<sequence>MHLPLVCKFNSAKLVVSYSSNNQSRRSLASYTSTLQHWAMRSVTLLSQRDTNQVANLYDTPDRADMEMSWKVFSKIAIFPFIPPIVRTLIHCVEELVSYRESALSGHFLYNTTGKVCIMMCRISSMYYHSRKVIRFLAVGCILETVSSIIIKVYLDKSAQYRPDPVKGIHVCTKLPNQYWVFAYAIPPILFESMLLAMALSKGIGYYRSRRNISGLSWGQPTLTQVLFRDSITFPFVTLMVIVSYMLTLAHLPIVDNQVSFIFFSFWPSIAGPRLILNLRDAYYKPFEEECSDLYIYGDHETISGTAA</sequence>
<dbReference type="EMBL" id="JAFIQS020000003">
    <property type="protein sequence ID" value="KAH9484502.1"/>
    <property type="molecule type" value="Genomic_DNA"/>
</dbReference>
<protein>
    <submittedName>
        <fullName evidence="1">Uncharacterized protein</fullName>
    </submittedName>
</protein>
<organism evidence="1 2">
    <name type="scientific">Psilocybe cubensis</name>
    <name type="common">Psychedelic mushroom</name>
    <name type="synonym">Stropharia cubensis</name>
    <dbReference type="NCBI Taxonomy" id="181762"/>
    <lineage>
        <taxon>Eukaryota</taxon>
        <taxon>Fungi</taxon>
        <taxon>Dikarya</taxon>
        <taxon>Basidiomycota</taxon>
        <taxon>Agaricomycotina</taxon>
        <taxon>Agaricomycetes</taxon>
        <taxon>Agaricomycetidae</taxon>
        <taxon>Agaricales</taxon>
        <taxon>Agaricineae</taxon>
        <taxon>Strophariaceae</taxon>
        <taxon>Psilocybe</taxon>
    </lineage>
</organism>
<reference evidence="1" key="1">
    <citation type="submission" date="2021-10" db="EMBL/GenBank/DDBJ databases">
        <title>Psilocybe cubensis genome.</title>
        <authorList>
            <person name="Mckernan K.J."/>
            <person name="Crawford S."/>
            <person name="Trippe A."/>
            <person name="Kane L.T."/>
            <person name="Mclaughlin S."/>
        </authorList>
    </citation>
    <scope>NUCLEOTIDE SEQUENCE</scope>
    <source>
        <strain evidence="1">MGC-MH-2018</strain>
    </source>
</reference>
<proteinExistence type="predicted"/>
<name>A0ACB8HA06_PSICU</name>
<dbReference type="Proteomes" id="UP000664032">
    <property type="component" value="Unassembled WGS sequence"/>
</dbReference>
<evidence type="ECO:0000313" key="2">
    <source>
        <dbReference type="Proteomes" id="UP000664032"/>
    </source>
</evidence>
<comment type="caution">
    <text evidence="1">The sequence shown here is derived from an EMBL/GenBank/DDBJ whole genome shotgun (WGS) entry which is preliminary data.</text>
</comment>
<evidence type="ECO:0000313" key="1">
    <source>
        <dbReference type="EMBL" id="KAH9484502.1"/>
    </source>
</evidence>
<keyword evidence="2" id="KW-1185">Reference proteome</keyword>
<gene>
    <name evidence="1" type="ORF">JR316_0003984</name>
</gene>
<accession>A0ACB8HA06</accession>